<dbReference type="GO" id="GO:0046872">
    <property type="term" value="F:metal ion binding"/>
    <property type="evidence" value="ECO:0007669"/>
    <property type="project" value="UniProtKB-KW"/>
</dbReference>
<dbReference type="PANTHER" id="PTHR46470:SF2">
    <property type="entry name" value="GLYCERALDEHYDE 3-PHOSPHATE PHOSPHATASE"/>
    <property type="match status" value="1"/>
</dbReference>
<dbReference type="Gene3D" id="3.40.50.1000">
    <property type="entry name" value="HAD superfamily/HAD-like"/>
    <property type="match status" value="1"/>
</dbReference>
<reference evidence="5 6" key="1">
    <citation type="journal article" date="2016" name="Nat. Commun.">
        <title>Thousands of microbial genomes shed light on interconnected biogeochemical processes in an aquifer system.</title>
        <authorList>
            <person name="Anantharaman K."/>
            <person name="Brown C.T."/>
            <person name="Hug L.A."/>
            <person name="Sharon I."/>
            <person name="Castelle C.J."/>
            <person name="Probst A.J."/>
            <person name="Thomas B.C."/>
            <person name="Singh A."/>
            <person name="Wilkins M.J."/>
            <person name="Karaoz U."/>
            <person name="Brodie E.L."/>
            <person name="Williams K.H."/>
            <person name="Hubbard S.S."/>
            <person name="Banfield J.F."/>
        </authorList>
    </citation>
    <scope>NUCLEOTIDE SEQUENCE [LARGE SCALE GENOMIC DNA]</scope>
</reference>
<proteinExistence type="predicted"/>
<evidence type="ECO:0008006" key="7">
    <source>
        <dbReference type="Google" id="ProtNLM"/>
    </source>
</evidence>
<dbReference type="SUPFAM" id="SSF56784">
    <property type="entry name" value="HAD-like"/>
    <property type="match status" value="1"/>
</dbReference>
<gene>
    <name evidence="5" type="ORF">A3H09_00805</name>
</gene>
<keyword evidence="2" id="KW-0479">Metal-binding</keyword>
<dbReference type="EMBL" id="MFFY01000035">
    <property type="protein sequence ID" value="OGF30834.1"/>
    <property type="molecule type" value="Genomic_DNA"/>
</dbReference>
<keyword evidence="4" id="KW-0460">Magnesium</keyword>
<dbReference type="SFLD" id="SFLDS00003">
    <property type="entry name" value="Haloacid_Dehalogenase"/>
    <property type="match status" value="1"/>
</dbReference>
<dbReference type="InterPro" id="IPR036412">
    <property type="entry name" value="HAD-like_sf"/>
</dbReference>
<protein>
    <recommendedName>
        <fullName evidence="7">HAD family hydrolase</fullName>
    </recommendedName>
</protein>
<comment type="caution">
    <text evidence="5">The sequence shown here is derived from an EMBL/GenBank/DDBJ whole genome shotgun (WGS) entry which is preliminary data.</text>
</comment>
<evidence type="ECO:0000256" key="4">
    <source>
        <dbReference type="ARBA" id="ARBA00022842"/>
    </source>
</evidence>
<dbReference type="PANTHER" id="PTHR46470">
    <property type="entry name" value="N-ACYLNEURAMINATE-9-PHOSPHATASE"/>
    <property type="match status" value="1"/>
</dbReference>
<dbReference type="Gene3D" id="1.10.150.520">
    <property type="match status" value="1"/>
</dbReference>
<dbReference type="GO" id="GO:0016791">
    <property type="term" value="F:phosphatase activity"/>
    <property type="evidence" value="ECO:0007669"/>
    <property type="project" value="TreeGrafter"/>
</dbReference>
<dbReference type="Pfam" id="PF13419">
    <property type="entry name" value="HAD_2"/>
    <property type="match status" value="1"/>
</dbReference>
<evidence type="ECO:0000256" key="2">
    <source>
        <dbReference type="ARBA" id="ARBA00022723"/>
    </source>
</evidence>
<evidence type="ECO:0000313" key="6">
    <source>
        <dbReference type="Proteomes" id="UP000176915"/>
    </source>
</evidence>
<dbReference type="NCBIfam" id="TIGR01509">
    <property type="entry name" value="HAD-SF-IA-v3"/>
    <property type="match status" value="1"/>
</dbReference>
<evidence type="ECO:0000313" key="5">
    <source>
        <dbReference type="EMBL" id="OGF30834.1"/>
    </source>
</evidence>
<dbReference type="NCBIfam" id="TIGR01549">
    <property type="entry name" value="HAD-SF-IA-v1"/>
    <property type="match status" value="1"/>
</dbReference>
<dbReference type="AlphaFoldDB" id="A0A1F5SVT2"/>
<dbReference type="InterPro" id="IPR023214">
    <property type="entry name" value="HAD_sf"/>
</dbReference>
<accession>A0A1F5SVT2</accession>
<name>A0A1F5SVT2_9BACT</name>
<dbReference type="InterPro" id="IPR006439">
    <property type="entry name" value="HAD-SF_hydro_IA"/>
</dbReference>
<dbReference type="InterPro" id="IPR041492">
    <property type="entry name" value="HAD_2"/>
</dbReference>
<dbReference type="SFLD" id="SFLDG01129">
    <property type="entry name" value="C1.5:_HAD__Beta-PGM__Phosphata"/>
    <property type="match status" value="1"/>
</dbReference>
<dbReference type="InterPro" id="IPR051400">
    <property type="entry name" value="HAD-like_hydrolase"/>
</dbReference>
<dbReference type="Proteomes" id="UP000176915">
    <property type="component" value="Unassembled WGS sequence"/>
</dbReference>
<comment type="cofactor">
    <cofactor evidence="1">
        <name>Mg(2+)</name>
        <dbReference type="ChEBI" id="CHEBI:18420"/>
    </cofactor>
</comment>
<sequence>MKKTLKKLPESIKLVLFDLDDTLYDEADFVKSGLGAVAEYLAVSHGLDQSAAYKAMIKHFKKQGRGKIFNQTLSEFKINPTAVLIKKLVSLYRRHRPEIKVYQGVRPLLERLKSSGLKLALVTDTNWRVQARKLNALGIAKYFDRIIFTDKLNLKKPDLKIYRQIFKKFMVRPLEVLCVGDDPTCDFIGARTAGCQTIRIRQGRLMDLRLGPAREADYAVKSIKELSDFLRREKILCE</sequence>
<evidence type="ECO:0000256" key="3">
    <source>
        <dbReference type="ARBA" id="ARBA00022801"/>
    </source>
</evidence>
<evidence type="ECO:0000256" key="1">
    <source>
        <dbReference type="ARBA" id="ARBA00001946"/>
    </source>
</evidence>
<dbReference type="GO" id="GO:0044281">
    <property type="term" value="P:small molecule metabolic process"/>
    <property type="evidence" value="ECO:0007669"/>
    <property type="project" value="UniProtKB-ARBA"/>
</dbReference>
<organism evidence="5 6">
    <name type="scientific">Candidatus Falkowbacteria bacterium RIFCSPLOWO2_12_FULL_45_13</name>
    <dbReference type="NCBI Taxonomy" id="1797991"/>
    <lineage>
        <taxon>Bacteria</taxon>
        <taxon>Candidatus Falkowiibacteriota</taxon>
    </lineage>
</organism>
<keyword evidence="3" id="KW-0378">Hydrolase</keyword>